<evidence type="ECO:0000256" key="1">
    <source>
        <dbReference type="ARBA" id="ARBA00023002"/>
    </source>
</evidence>
<dbReference type="InterPro" id="IPR016161">
    <property type="entry name" value="Ald_DH/histidinol_DH"/>
</dbReference>
<evidence type="ECO:0000313" key="3">
    <source>
        <dbReference type="EMBL" id="EQD69066.1"/>
    </source>
</evidence>
<dbReference type="Gene3D" id="3.40.605.10">
    <property type="entry name" value="Aldehyde Dehydrogenase, Chain A, domain 1"/>
    <property type="match status" value="1"/>
</dbReference>
<evidence type="ECO:0000259" key="2">
    <source>
        <dbReference type="Pfam" id="PF00171"/>
    </source>
</evidence>
<dbReference type="AlphaFoldDB" id="T1B807"/>
<dbReference type="GO" id="GO:0016620">
    <property type="term" value="F:oxidoreductase activity, acting on the aldehyde or oxo group of donors, NAD or NADP as acceptor"/>
    <property type="evidence" value="ECO:0007669"/>
    <property type="project" value="InterPro"/>
</dbReference>
<dbReference type="SUPFAM" id="SSF53720">
    <property type="entry name" value="ALDH-like"/>
    <property type="match status" value="1"/>
</dbReference>
<organism evidence="3">
    <name type="scientific">mine drainage metagenome</name>
    <dbReference type="NCBI Taxonomy" id="410659"/>
    <lineage>
        <taxon>unclassified sequences</taxon>
        <taxon>metagenomes</taxon>
        <taxon>ecological metagenomes</taxon>
    </lineage>
</organism>
<sequence>PAGVLNLVTGAGGVVGHALIDDPRVRTVSFTGGVETGREVYLRGAKSLKMVHLELGGKNPVILLEDASIPLAVDGVLFGAFGTSGQRCTATSRLIIHEKIYDQVLEELDRRLDRFPVGDPLDPATGMGPVASADQERKILEYIEIGKKEARLRRGGGKLTGGLYDRGFFIEPTIFETAHGTRI</sequence>
<keyword evidence="1" id="KW-0560">Oxidoreductase</keyword>
<accession>T1B807</accession>
<feature type="non-terminal residue" evidence="3">
    <location>
        <position position="183"/>
    </location>
</feature>
<dbReference type="InterPro" id="IPR029510">
    <property type="entry name" value="Ald_DH_CS_GLU"/>
</dbReference>
<name>T1B807_9ZZZZ</name>
<gene>
    <name evidence="3" type="ORF">B1A_07048</name>
</gene>
<protein>
    <submittedName>
        <fullName evidence="3">Betaine aldehyde dehydrogenase</fullName>
    </submittedName>
</protein>
<comment type="caution">
    <text evidence="3">The sequence shown here is derived from an EMBL/GenBank/DDBJ whole genome shotgun (WGS) entry which is preliminary data.</text>
</comment>
<reference evidence="3" key="2">
    <citation type="journal article" date="2014" name="ISME J.">
        <title>Microbial stratification in low pH oxic and suboxic macroscopic growths along an acid mine drainage.</title>
        <authorList>
            <person name="Mendez-Garcia C."/>
            <person name="Mesa V."/>
            <person name="Sprenger R.R."/>
            <person name="Richter M."/>
            <person name="Diez M.S."/>
            <person name="Solano J."/>
            <person name="Bargiela R."/>
            <person name="Golyshina O.V."/>
            <person name="Manteca A."/>
            <person name="Ramos J.L."/>
            <person name="Gallego J.R."/>
            <person name="Llorente I."/>
            <person name="Martins Dos Santos V.A."/>
            <person name="Jensen O.N."/>
            <person name="Pelaez A.I."/>
            <person name="Sanchez J."/>
            <person name="Ferrer M."/>
        </authorList>
    </citation>
    <scope>NUCLEOTIDE SEQUENCE</scope>
</reference>
<feature type="domain" description="Aldehyde dehydrogenase" evidence="2">
    <location>
        <begin position="1"/>
        <end position="177"/>
    </location>
</feature>
<proteinExistence type="predicted"/>
<dbReference type="Pfam" id="PF00171">
    <property type="entry name" value="Aldedh"/>
    <property type="match status" value="1"/>
</dbReference>
<dbReference type="InterPro" id="IPR015590">
    <property type="entry name" value="Aldehyde_DH_dom"/>
</dbReference>
<dbReference type="PROSITE" id="PS00687">
    <property type="entry name" value="ALDEHYDE_DEHYDR_GLU"/>
    <property type="match status" value="1"/>
</dbReference>
<dbReference type="PANTHER" id="PTHR11699">
    <property type="entry name" value="ALDEHYDE DEHYDROGENASE-RELATED"/>
    <property type="match status" value="1"/>
</dbReference>
<reference evidence="3" key="1">
    <citation type="submission" date="2013-08" db="EMBL/GenBank/DDBJ databases">
        <authorList>
            <person name="Mendez C."/>
            <person name="Richter M."/>
            <person name="Ferrer M."/>
            <person name="Sanchez J."/>
        </authorList>
    </citation>
    <scope>NUCLEOTIDE SEQUENCE</scope>
</reference>
<dbReference type="InterPro" id="IPR016160">
    <property type="entry name" value="Ald_DH_CS_CYS"/>
</dbReference>
<dbReference type="Gene3D" id="3.40.309.10">
    <property type="entry name" value="Aldehyde Dehydrogenase, Chain A, domain 2"/>
    <property type="match status" value="1"/>
</dbReference>
<dbReference type="EMBL" id="AUZX01005096">
    <property type="protein sequence ID" value="EQD69066.1"/>
    <property type="molecule type" value="Genomic_DNA"/>
</dbReference>
<dbReference type="InterPro" id="IPR016162">
    <property type="entry name" value="Ald_DH_N"/>
</dbReference>
<dbReference type="PROSITE" id="PS00070">
    <property type="entry name" value="ALDEHYDE_DEHYDR_CYS"/>
    <property type="match status" value="1"/>
</dbReference>
<dbReference type="InterPro" id="IPR016163">
    <property type="entry name" value="Ald_DH_C"/>
</dbReference>
<feature type="non-terminal residue" evidence="3">
    <location>
        <position position="1"/>
    </location>
</feature>